<accession>A0A1F5YPQ7</accession>
<organism evidence="1 2">
    <name type="scientific">Candidatus Gottesmanbacteria bacterium RBG_16_37_8</name>
    <dbReference type="NCBI Taxonomy" id="1798371"/>
    <lineage>
        <taxon>Bacteria</taxon>
        <taxon>Candidatus Gottesmaniibacteriota</taxon>
    </lineage>
</organism>
<dbReference type="EMBL" id="MFJA01000077">
    <property type="protein sequence ID" value="OGG02095.1"/>
    <property type="molecule type" value="Genomic_DNA"/>
</dbReference>
<dbReference type="AlphaFoldDB" id="A0A1F5YPQ7"/>
<dbReference type="Pfam" id="PF08843">
    <property type="entry name" value="AbiEii"/>
    <property type="match status" value="1"/>
</dbReference>
<dbReference type="Gene3D" id="3.10.450.620">
    <property type="entry name" value="JHP933, nucleotidyltransferase-like core domain"/>
    <property type="match status" value="1"/>
</dbReference>
<reference evidence="1 2" key="1">
    <citation type="journal article" date="2016" name="Nat. Commun.">
        <title>Thousands of microbial genomes shed light on interconnected biogeochemical processes in an aquifer system.</title>
        <authorList>
            <person name="Anantharaman K."/>
            <person name="Brown C.T."/>
            <person name="Hug L.A."/>
            <person name="Sharon I."/>
            <person name="Castelle C.J."/>
            <person name="Probst A.J."/>
            <person name="Thomas B.C."/>
            <person name="Singh A."/>
            <person name="Wilkins M.J."/>
            <person name="Karaoz U."/>
            <person name="Brodie E.L."/>
            <person name="Williams K.H."/>
            <person name="Hubbard S.S."/>
            <person name="Banfield J.F."/>
        </authorList>
    </citation>
    <scope>NUCLEOTIDE SEQUENCE [LARGE SCALE GENOMIC DNA]</scope>
</reference>
<comment type="caution">
    <text evidence="1">The sequence shown here is derived from an EMBL/GenBank/DDBJ whole genome shotgun (WGS) entry which is preliminary data.</text>
</comment>
<feature type="non-terminal residue" evidence="1">
    <location>
        <position position="167"/>
    </location>
</feature>
<evidence type="ECO:0000313" key="2">
    <source>
        <dbReference type="Proteomes" id="UP000176665"/>
    </source>
</evidence>
<evidence type="ECO:0000313" key="1">
    <source>
        <dbReference type="EMBL" id="OGG02095.1"/>
    </source>
</evidence>
<dbReference type="Proteomes" id="UP000176665">
    <property type="component" value="Unassembled WGS sequence"/>
</dbReference>
<name>A0A1F5YPQ7_9BACT</name>
<dbReference type="STRING" id="1798371.A2W14_04245"/>
<protein>
    <recommendedName>
        <fullName evidence="3">Nucleotidyl transferase AbiEii/AbiGii toxin family protein</fullName>
    </recommendedName>
</protein>
<proteinExistence type="predicted"/>
<gene>
    <name evidence="1" type="ORF">A2W14_04245</name>
</gene>
<evidence type="ECO:0008006" key="3">
    <source>
        <dbReference type="Google" id="ProtNLM"/>
    </source>
</evidence>
<dbReference type="InterPro" id="IPR014942">
    <property type="entry name" value="AbiEii"/>
</dbReference>
<sequence>MESKQSILNIKQKLFLSEFKKNSTLSSIFYLTGGTALAEFYLQHRLSEDLDFFSENKFDTDIVYEFSNKIKTDLQAKTMTNLKSNGREIFELKFDSDLLKVEFVHYPHMNVKPLKKINDLYVNDLFDIAVNKIFAVFSRNETKDFVDLFFLLKKYSLNKLLAGVEKK</sequence>